<sequence>MCIGSPKLKGDDHLNRKDEYGLLTDERSHPFSYSYQTIDNRLPQMALPAAYNLPQQGKIAV</sequence>
<dbReference type="Proteomes" id="UP000436006">
    <property type="component" value="Unassembled WGS sequence"/>
</dbReference>
<protein>
    <submittedName>
        <fullName evidence="1">Uncharacterized protein</fullName>
    </submittedName>
</protein>
<gene>
    <name evidence="1" type="ORF">GO755_02195</name>
</gene>
<proteinExistence type="predicted"/>
<reference evidence="1 2" key="1">
    <citation type="submission" date="2019-12" db="EMBL/GenBank/DDBJ databases">
        <title>Spirosoma sp. HMF4905 genome sequencing and assembly.</title>
        <authorList>
            <person name="Kang H."/>
            <person name="Cha I."/>
            <person name="Kim H."/>
            <person name="Joh K."/>
        </authorList>
    </citation>
    <scope>NUCLEOTIDE SEQUENCE [LARGE SCALE GENOMIC DNA]</scope>
    <source>
        <strain evidence="1 2">HMF4905</strain>
    </source>
</reference>
<dbReference type="AlphaFoldDB" id="A0A7K1S5E7"/>
<dbReference type="EMBL" id="WPIN01000001">
    <property type="protein sequence ID" value="MVM28828.1"/>
    <property type="molecule type" value="Genomic_DNA"/>
</dbReference>
<accession>A0A7K1S5E7</accession>
<evidence type="ECO:0000313" key="1">
    <source>
        <dbReference type="EMBL" id="MVM28828.1"/>
    </source>
</evidence>
<name>A0A7K1S5E7_9BACT</name>
<comment type="caution">
    <text evidence="1">The sequence shown here is derived from an EMBL/GenBank/DDBJ whole genome shotgun (WGS) entry which is preliminary data.</text>
</comment>
<organism evidence="1 2">
    <name type="scientific">Spirosoma arboris</name>
    <dbReference type="NCBI Taxonomy" id="2682092"/>
    <lineage>
        <taxon>Bacteria</taxon>
        <taxon>Pseudomonadati</taxon>
        <taxon>Bacteroidota</taxon>
        <taxon>Cytophagia</taxon>
        <taxon>Cytophagales</taxon>
        <taxon>Cytophagaceae</taxon>
        <taxon>Spirosoma</taxon>
    </lineage>
</organism>
<keyword evidence="2" id="KW-1185">Reference proteome</keyword>
<dbReference type="RefSeq" id="WP_157582929.1">
    <property type="nucleotide sequence ID" value="NZ_WPIN01000001.1"/>
</dbReference>
<evidence type="ECO:0000313" key="2">
    <source>
        <dbReference type="Proteomes" id="UP000436006"/>
    </source>
</evidence>